<dbReference type="GO" id="GO:0006360">
    <property type="term" value="P:transcription by RNA polymerase I"/>
    <property type="evidence" value="ECO:0007669"/>
    <property type="project" value="TreeGrafter"/>
</dbReference>
<evidence type="ECO:0000256" key="1">
    <source>
        <dbReference type="ARBA" id="ARBA00022478"/>
    </source>
</evidence>
<keyword evidence="1" id="KW-0240">DNA-directed RNA polymerase</keyword>
<dbReference type="Gene3D" id="3.90.940.10">
    <property type="match status" value="1"/>
</dbReference>
<dbReference type="GO" id="GO:0000428">
    <property type="term" value="C:DNA-directed RNA polymerase complex"/>
    <property type="evidence" value="ECO:0007669"/>
    <property type="project" value="UniProtKB-KW"/>
</dbReference>
<dbReference type="GO" id="GO:0006366">
    <property type="term" value="P:transcription by RNA polymerase II"/>
    <property type="evidence" value="ECO:0007669"/>
    <property type="project" value="TreeGrafter"/>
</dbReference>
<proteinExistence type="predicted"/>
<feature type="region of interest" description="Disordered" evidence="3">
    <location>
        <begin position="1"/>
        <end position="31"/>
    </location>
</feature>
<dbReference type="GO" id="GO:0003677">
    <property type="term" value="F:DNA binding"/>
    <property type="evidence" value="ECO:0007669"/>
    <property type="project" value="InterPro"/>
</dbReference>
<feature type="compositionally biased region" description="Acidic residues" evidence="3">
    <location>
        <begin position="16"/>
        <end position="29"/>
    </location>
</feature>
<protein>
    <submittedName>
        <fullName evidence="4">Uncharacterized protein</fullName>
    </submittedName>
</protein>
<dbReference type="GO" id="GO:0003899">
    <property type="term" value="F:DNA-directed RNA polymerase activity"/>
    <property type="evidence" value="ECO:0007669"/>
    <property type="project" value="InterPro"/>
</dbReference>
<evidence type="ECO:0000256" key="3">
    <source>
        <dbReference type="SAM" id="MobiDB-lite"/>
    </source>
</evidence>
<accession>A0A6C0D9C8</accession>
<dbReference type="PANTHER" id="PTHR47227">
    <property type="entry name" value="DNA-DIRECTED RNA POLYMERASE SUBUNIT K"/>
    <property type="match status" value="1"/>
</dbReference>
<reference evidence="4" key="1">
    <citation type="journal article" date="2020" name="Nature">
        <title>Giant virus diversity and host interactions through global metagenomics.</title>
        <authorList>
            <person name="Schulz F."/>
            <person name="Roux S."/>
            <person name="Paez-Espino D."/>
            <person name="Jungbluth S."/>
            <person name="Walsh D.A."/>
            <person name="Denef V.J."/>
            <person name="McMahon K.D."/>
            <person name="Konstantinidis K.T."/>
            <person name="Eloe-Fadrosh E.A."/>
            <person name="Kyrpides N.C."/>
            <person name="Woyke T."/>
        </authorList>
    </citation>
    <scope>NUCLEOTIDE SEQUENCE</scope>
    <source>
        <strain evidence="4">GVMAG-M-3300023174-132</strain>
    </source>
</reference>
<feature type="region of interest" description="Disordered" evidence="3">
    <location>
        <begin position="71"/>
        <end position="97"/>
    </location>
</feature>
<evidence type="ECO:0000313" key="4">
    <source>
        <dbReference type="EMBL" id="QHT13626.1"/>
    </source>
</evidence>
<dbReference type="EMBL" id="MN739575">
    <property type="protein sequence ID" value="QHT13626.1"/>
    <property type="molecule type" value="Genomic_DNA"/>
</dbReference>
<dbReference type="AlphaFoldDB" id="A0A6C0D9C8"/>
<dbReference type="SUPFAM" id="SSF63562">
    <property type="entry name" value="RPB6/omega subunit-like"/>
    <property type="match status" value="1"/>
</dbReference>
<sequence>MADEVAMDEYNQALDQLDDVELGPEEEGDIPTMTPAEAIALTQPPSAQTQGLLEQHPEIYPDYEDAIQERLQIQGTYPPFSSSSSSSSSEEGGNDTKHTTYPFLTLYERTKVLSLRASQLAHGAPPFIEVPEFLTDVYDIAKAELEAKRLPYIMKRPLPDGTYEYWRLADLMIL</sequence>
<dbReference type="PANTHER" id="PTHR47227:SF5">
    <property type="entry name" value="DNA-DIRECTED RNA POLYMERASES I, II, AND III SUBUNIT RPABC2"/>
    <property type="match status" value="1"/>
</dbReference>
<dbReference type="GO" id="GO:0042797">
    <property type="term" value="P:tRNA transcription by RNA polymerase III"/>
    <property type="evidence" value="ECO:0007669"/>
    <property type="project" value="TreeGrafter"/>
</dbReference>
<name>A0A6C0D9C8_9ZZZZ</name>
<keyword evidence="2" id="KW-0804">Transcription</keyword>
<dbReference type="InterPro" id="IPR036161">
    <property type="entry name" value="RPB6/omega-like_sf"/>
</dbReference>
<organism evidence="4">
    <name type="scientific">viral metagenome</name>
    <dbReference type="NCBI Taxonomy" id="1070528"/>
    <lineage>
        <taxon>unclassified sequences</taxon>
        <taxon>metagenomes</taxon>
        <taxon>organismal metagenomes</taxon>
    </lineage>
</organism>
<evidence type="ECO:0000256" key="2">
    <source>
        <dbReference type="ARBA" id="ARBA00023163"/>
    </source>
</evidence>